<gene>
    <name evidence="1" type="ORF">ACE02L_01440</name>
</gene>
<dbReference type="RefSeq" id="WP_374918229.1">
    <property type="nucleotide sequence ID" value="NZ_JBHFGJ010000001.1"/>
</dbReference>
<protein>
    <submittedName>
        <fullName evidence="1">Uncharacterized protein</fullName>
    </submittedName>
</protein>
<sequence length="278" mass="30548">MASFASSNVFAIEDYQIIVCNYDCSDADKENFAIANRYARVSDITVINDSNWTAKTFRVMDSSEPGQTIINVWQISTPQEVLTTLQEFIVFQTSLENISANSKADAGIQSISPMTGALANGNIGKREYTVFIREDIASSVTMLWDSNGSLNEGVNADVQWYIRGKVILPAMGSVFSQIFTKTKKFTVIAVFSDGSSVNYEYDGSISSKSFKLIKSTAEKDGKAYSPVTGSYTPSGSQSIEQSGSDFTYTAYRSCVNYTTTSSDGYVWTGTLCYWVYAN</sequence>
<evidence type="ECO:0000313" key="2">
    <source>
        <dbReference type="Proteomes" id="UP001576726"/>
    </source>
</evidence>
<dbReference type="Proteomes" id="UP001576726">
    <property type="component" value="Unassembled WGS sequence"/>
</dbReference>
<accession>A0ABV4VQJ4</accession>
<evidence type="ECO:0000313" key="1">
    <source>
        <dbReference type="EMBL" id="MFB2651405.1"/>
    </source>
</evidence>
<organism evidence="1 2">
    <name type="scientific">Shewanella seohaensis</name>
    <dbReference type="NCBI Taxonomy" id="755175"/>
    <lineage>
        <taxon>Bacteria</taxon>
        <taxon>Pseudomonadati</taxon>
        <taxon>Pseudomonadota</taxon>
        <taxon>Gammaproteobacteria</taxon>
        <taxon>Alteromonadales</taxon>
        <taxon>Shewanellaceae</taxon>
        <taxon>Shewanella</taxon>
    </lineage>
</organism>
<comment type="caution">
    <text evidence="1">The sequence shown here is derived from an EMBL/GenBank/DDBJ whole genome shotgun (WGS) entry which is preliminary data.</text>
</comment>
<dbReference type="EMBL" id="JBHFGJ010000001">
    <property type="protein sequence ID" value="MFB2651405.1"/>
    <property type="molecule type" value="Genomic_DNA"/>
</dbReference>
<name>A0ABV4VQJ4_9GAMM</name>
<reference evidence="1 2" key="1">
    <citation type="submission" date="2024-09" db="EMBL/GenBank/DDBJ databases">
        <authorList>
            <person name="Zhang Y."/>
        </authorList>
    </citation>
    <scope>NUCLEOTIDE SEQUENCE [LARGE SCALE GENOMIC DNA]</scope>
    <source>
        <strain evidence="1 2">SH314</strain>
    </source>
</reference>
<proteinExistence type="predicted"/>
<keyword evidence="2" id="KW-1185">Reference proteome</keyword>